<dbReference type="PANTHER" id="PTHR12989:SF10">
    <property type="entry name" value="DOL-P-GLC:GLC(2)MAN(9)GLCNAC(2)-PP-DOL ALPHA-1,2-GLUCOSYLTRANSFERASE-RELATED"/>
    <property type="match status" value="1"/>
</dbReference>
<comment type="pathway">
    <text evidence="2">Protein modification; protein glycosylation.</text>
</comment>
<dbReference type="Pfam" id="PF04922">
    <property type="entry name" value="DIE2_ALG10"/>
    <property type="match status" value="1"/>
</dbReference>
<dbReference type="InterPro" id="IPR016900">
    <property type="entry name" value="Alg10"/>
</dbReference>
<evidence type="ECO:0000256" key="9">
    <source>
        <dbReference type="ARBA" id="ARBA00022824"/>
    </source>
</evidence>
<comment type="similarity">
    <text evidence="3">Belongs to the ALG10 glucosyltransferase family.</text>
</comment>
<sequence length="74" mass="9281">MLHQLRHTSRTWRLFFSVSVFASVVPQKLLEFRYFIFPYLFFRLYLKDVGYRQIFLNKTFMWESDPSSVQRFMW</sequence>
<evidence type="ECO:0000256" key="11">
    <source>
        <dbReference type="ARBA" id="ARBA00023136"/>
    </source>
</evidence>
<comment type="subcellular location">
    <subcellularLocation>
        <location evidence="1">Endoplasmic reticulum membrane</location>
        <topology evidence="1">Multi-pass membrane protein</topology>
    </subcellularLocation>
</comment>
<keyword evidence="8" id="KW-0812">Transmembrane</keyword>
<keyword evidence="6" id="KW-0328">Glycosyltransferase</keyword>
<evidence type="ECO:0000256" key="13">
    <source>
        <dbReference type="ARBA" id="ARBA00048064"/>
    </source>
</evidence>
<evidence type="ECO:0000256" key="3">
    <source>
        <dbReference type="ARBA" id="ARBA00010600"/>
    </source>
</evidence>
<proteinExistence type="evidence at transcript level"/>
<evidence type="ECO:0000256" key="6">
    <source>
        <dbReference type="ARBA" id="ARBA00022676"/>
    </source>
</evidence>
<evidence type="ECO:0000256" key="1">
    <source>
        <dbReference type="ARBA" id="ARBA00004477"/>
    </source>
</evidence>
<evidence type="ECO:0000256" key="7">
    <source>
        <dbReference type="ARBA" id="ARBA00022679"/>
    </source>
</evidence>
<evidence type="ECO:0000313" key="14">
    <source>
        <dbReference type="EMBL" id="JAC94609.1"/>
    </source>
</evidence>
<keyword evidence="10" id="KW-1133">Transmembrane helix</keyword>
<comment type="catalytic activity">
    <reaction evidence="13">
        <text>an alpha-D-Glc-(1-&gt;3)-alpha-D-Glc-(1-&gt;3)-alpha-D-Man-(1-&gt;2)-alpha-D-Man-(1-&gt;2)-alpha-D-Man-(1-&gt;3)-[alpha-D-Man-(1-&gt;2)-alpha-D-Man-(1-&gt;3)-[alpha-D-Man-(1-&gt;2)-alpha-D-Man-(1-&gt;6)]-alpha-D-Man-(1-&gt;6)]-beta-D-Man-(1-&gt;4)-beta-D-GlcNAc-(1-&gt;4)-alpha-D-GlcNAc-diphospho-di-trans,poly-cis-dolichol + a di-trans,poly-cis-dolichyl beta-D-glucosyl phosphate = a alpha-D-Glc-(1-&gt;2)-alpha-D-Glc-(1-&gt;3)-alpha-D-Glc-(1-&gt;3)-alpha-D-Man-(1-&gt;2)-alpha-D-Man-(1-&gt;2)-alpha-D-Man-(1-&gt;3)-[alpha-D-Man-(1-&gt;2)-alpha-D-Man-(1-&gt;3)-[alpha-D-Man-(1-&gt;2)-alpha-D-Man-(1-&gt;6)]-alpha-D-Man-(1-&gt;6)]-beta-D-Man-(1-&gt;4)-beta-D-GlcNAc-(1-&gt;4)-alpha-D-GlcNAc-diphospho-di-trans,poly-cis-dolichol + a di-trans,poly-cis-dolichyl phosphate + H(+)</text>
        <dbReference type="Rhea" id="RHEA:29543"/>
        <dbReference type="Rhea" id="RHEA-COMP:19498"/>
        <dbReference type="Rhea" id="RHEA-COMP:19502"/>
        <dbReference type="Rhea" id="RHEA-COMP:19512"/>
        <dbReference type="Rhea" id="RHEA-COMP:19522"/>
        <dbReference type="ChEBI" id="CHEBI:15378"/>
        <dbReference type="ChEBI" id="CHEBI:57525"/>
        <dbReference type="ChEBI" id="CHEBI:57683"/>
        <dbReference type="ChEBI" id="CHEBI:132522"/>
        <dbReference type="ChEBI" id="CHEBI:132523"/>
        <dbReference type="EC" id="2.4.1.256"/>
    </reaction>
    <physiologicalReaction direction="left-to-right" evidence="13">
        <dbReference type="Rhea" id="RHEA:29544"/>
    </physiologicalReaction>
</comment>
<keyword evidence="9" id="KW-0256">Endoplasmic reticulum</keyword>
<keyword evidence="11" id="KW-0472">Membrane</keyword>
<dbReference type="GO" id="GO:0005789">
    <property type="term" value="C:endoplasmic reticulum membrane"/>
    <property type="evidence" value="ECO:0007669"/>
    <property type="project" value="UniProtKB-SubCell"/>
</dbReference>
<comment type="function">
    <text evidence="12">Dol-P-Glc:Glc(2)Man(9)GlcNAc(2)-PP-Dol alpha-1,2-glucosyltransferase that operates in the biosynthetic pathway of dolichol-linked oligosaccharides, the glycan precursors employed in protein asparagine (N)-glycosylation. The assembly of dolichol-linked oligosaccharides begins on the cytosolic side of the endoplasmic reticulum membrane and finishes in its lumen. The sequential addition of sugars to dolichol pyrophosphate produces dolichol-linked oligosaccharides containing fourteen sugars, including two GlcNAcs, nine mannoses and three glucoses. Once assembled, the oligosaccharide is transferred from the lipid to nascent proteins by oligosaccharyltransferases. In the lumen of the endoplasmic reticulum, adds the third and last glucose residue from dolichyl phosphate glucose (Dol-P-Glc) onto the lipid-linked oligosaccharide intermediate Glc(2)Man(9)GlcNAc(2)-PP-Dol to produce Glc(3)Man(9)GlcNAc(2)-PP-Dol.</text>
</comment>
<name>A0A090XD59_IXORI</name>
<organism evidence="14">
    <name type="scientific">Ixodes ricinus</name>
    <name type="common">Common tick</name>
    <name type="synonym">Acarus ricinus</name>
    <dbReference type="NCBI Taxonomy" id="34613"/>
    <lineage>
        <taxon>Eukaryota</taxon>
        <taxon>Metazoa</taxon>
        <taxon>Ecdysozoa</taxon>
        <taxon>Arthropoda</taxon>
        <taxon>Chelicerata</taxon>
        <taxon>Arachnida</taxon>
        <taxon>Acari</taxon>
        <taxon>Parasitiformes</taxon>
        <taxon>Ixodida</taxon>
        <taxon>Ixodoidea</taxon>
        <taxon>Ixodidae</taxon>
        <taxon>Ixodinae</taxon>
        <taxon>Ixodes</taxon>
    </lineage>
</organism>
<accession>A0A090XD59</accession>
<reference evidence="14" key="1">
    <citation type="journal article" date="2015" name="PLoS Negl. Trop. Dis.">
        <title>Deep Sequencing Analysis of the Ixodes ricinus Haemocytome.</title>
        <authorList>
            <person name="Kotsyfakis M."/>
            <person name="Kopacek P."/>
            <person name="Franta Z."/>
            <person name="Pedra J.H."/>
            <person name="Ribeiro J.M."/>
        </authorList>
    </citation>
    <scope>NUCLEOTIDE SEQUENCE</scope>
</reference>
<protein>
    <recommendedName>
        <fullName evidence="5">Dol-P-Glc:Glc(2)Man(9)GlcNAc(2)-PP-Dol alpha-1,2-glucosyltransferase</fullName>
        <ecNumber evidence="4">2.4.1.256</ecNumber>
    </recommendedName>
</protein>
<evidence type="ECO:0000256" key="8">
    <source>
        <dbReference type="ARBA" id="ARBA00022692"/>
    </source>
</evidence>
<dbReference type="PANTHER" id="PTHR12989">
    <property type="entry name" value="ALPHA-1,2-GLUCOSYLTRANSFERASE ALG10"/>
    <property type="match status" value="1"/>
</dbReference>
<evidence type="ECO:0000256" key="4">
    <source>
        <dbReference type="ARBA" id="ARBA00011967"/>
    </source>
</evidence>
<evidence type="ECO:0000256" key="2">
    <source>
        <dbReference type="ARBA" id="ARBA00004922"/>
    </source>
</evidence>
<dbReference type="GO" id="GO:0106073">
    <property type="term" value="F:dolichyl pyrophosphate Glc2Man9GlcNAc2 alpha-1,2-glucosyltransferase activity"/>
    <property type="evidence" value="ECO:0007669"/>
    <property type="project" value="UniProtKB-EC"/>
</dbReference>
<dbReference type="EMBL" id="GBIH01000101">
    <property type="protein sequence ID" value="JAC94609.1"/>
    <property type="molecule type" value="mRNA"/>
</dbReference>
<dbReference type="AlphaFoldDB" id="A0A090XD59"/>
<dbReference type="EC" id="2.4.1.256" evidence="4"/>
<dbReference type="GO" id="GO:0006488">
    <property type="term" value="P:dolichol-linked oligosaccharide biosynthetic process"/>
    <property type="evidence" value="ECO:0007669"/>
    <property type="project" value="InterPro"/>
</dbReference>
<evidence type="ECO:0000256" key="5">
    <source>
        <dbReference type="ARBA" id="ARBA00018512"/>
    </source>
</evidence>
<keyword evidence="7 14" id="KW-0808">Transferase</keyword>
<evidence type="ECO:0000256" key="10">
    <source>
        <dbReference type="ARBA" id="ARBA00022989"/>
    </source>
</evidence>
<evidence type="ECO:0000256" key="12">
    <source>
        <dbReference type="ARBA" id="ARBA00044727"/>
    </source>
</evidence>